<sequence>MLDQIRSQIMMHLSVSNACIPRHKQLKIGIISLMNIRNICWSEIWVMKVSRVFVSLIFNNHVMQYNTPFHNIMEFALMPTSYWTANYCKTSLKPTKCSLNIFPCTLLALFE</sequence>
<name>A0AAV0D5L5_9ASTE</name>
<dbReference type="Proteomes" id="UP001152523">
    <property type="component" value="Unassembled WGS sequence"/>
</dbReference>
<dbReference type="AlphaFoldDB" id="A0AAV0D5L5"/>
<accession>A0AAV0D5L5</accession>
<protein>
    <submittedName>
        <fullName evidence="1">Uncharacterized protein</fullName>
    </submittedName>
</protein>
<keyword evidence="2" id="KW-1185">Reference proteome</keyword>
<dbReference type="EMBL" id="CAMAPF010000076">
    <property type="protein sequence ID" value="CAH9093521.1"/>
    <property type="molecule type" value="Genomic_DNA"/>
</dbReference>
<evidence type="ECO:0000313" key="2">
    <source>
        <dbReference type="Proteomes" id="UP001152523"/>
    </source>
</evidence>
<evidence type="ECO:0000313" key="1">
    <source>
        <dbReference type="EMBL" id="CAH9093521.1"/>
    </source>
</evidence>
<organism evidence="1 2">
    <name type="scientific">Cuscuta epithymum</name>
    <dbReference type="NCBI Taxonomy" id="186058"/>
    <lineage>
        <taxon>Eukaryota</taxon>
        <taxon>Viridiplantae</taxon>
        <taxon>Streptophyta</taxon>
        <taxon>Embryophyta</taxon>
        <taxon>Tracheophyta</taxon>
        <taxon>Spermatophyta</taxon>
        <taxon>Magnoliopsida</taxon>
        <taxon>eudicotyledons</taxon>
        <taxon>Gunneridae</taxon>
        <taxon>Pentapetalae</taxon>
        <taxon>asterids</taxon>
        <taxon>lamiids</taxon>
        <taxon>Solanales</taxon>
        <taxon>Convolvulaceae</taxon>
        <taxon>Cuscuteae</taxon>
        <taxon>Cuscuta</taxon>
        <taxon>Cuscuta subgen. Cuscuta</taxon>
    </lineage>
</organism>
<proteinExistence type="predicted"/>
<gene>
    <name evidence="1" type="ORF">CEPIT_LOCUS12531</name>
</gene>
<reference evidence="1" key="1">
    <citation type="submission" date="2022-07" db="EMBL/GenBank/DDBJ databases">
        <authorList>
            <person name="Macas J."/>
            <person name="Novak P."/>
            <person name="Neumann P."/>
        </authorList>
    </citation>
    <scope>NUCLEOTIDE SEQUENCE</scope>
</reference>
<comment type="caution">
    <text evidence="1">The sequence shown here is derived from an EMBL/GenBank/DDBJ whole genome shotgun (WGS) entry which is preliminary data.</text>
</comment>